<accession>A0AAW8E5Q6</accession>
<feature type="region of interest" description="Disordered" evidence="1">
    <location>
        <begin position="1"/>
        <end position="69"/>
    </location>
</feature>
<organism evidence="3 4">
    <name type="scientific">Variovorax boronicumulans</name>
    <dbReference type="NCBI Taxonomy" id="436515"/>
    <lineage>
        <taxon>Bacteria</taxon>
        <taxon>Pseudomonadati</taxon>
        <taxon>Pseudomonadota</taxon>
        <taxon>Betaproteobacteria</taxon>
        <taxon>Burkholderiales</taxon>
        <taxon>Comamonadaceae</taxon>
        <taxon>Variovorax</taxon>
    </lineage>
</organism>
<gene>
    <name evidence="3" type="ORF">J2W25_006620</name>
</gene>
<dbReference type="Pfam" id="PF19077">
    <property type="entry name" value="Big_13"/>
    <property type="match status" value="3"/>
</dbReference>
<dbReference type="RefSeq" id="WP_307638615.1">
    <property type="nucleotide sequence ID" value="NZ_JAUSRR010000017.1"/>
</dbReference>
<dbReference type="Proteomes" id="UP001244295">
    <property type="component" value="Unassembled WGS sequence"/>
</dbReference>
<evidence type="ECO:0000313" key="3">
    <source>
        <dbReference type="EMBL" id="MDP9927566.1"/>
    </source>
</evidence>
<feature type="domain" description="Bacterial Ig-like" evidence="2">
    <location>
        <begin position="288"/>
        <end position="378"/>
    </location>
</feature>
<dbReference type="InterPro" id="IPR013783">
    <property type="entry name" value="Ig-like_fold"/>
</dbReference>
<evidence type="ECO:0000259" key="2">
    <source>
        <dbReference type="Pfam" id="PF19077"/>
    </source>
</evidence>
<dbReference type="Gene3D" id="3.30.420.430">
    <property type="match status" value="1"/>
</dbReference>
<feature type="domain" description="Bacterial Ig-like" evidence="2">
    <location>
        <begin position="163"/>
        <end position="265"/>
    </location>
</feature>
<proteinExistence type="predicted"/>
<dbReference type="EMBL" id="JAUSRR010000017">
    <property type="protein sequence ID" value="MDP9927566.1"/>
    <property type="molecule type" value="Genomic_DNA"/>
</dbReference>
<feature type="compositionally biased region" description="Basic and acidic residues" evidence="1">
    <location>
        <begin position="11"/>
        <end position="24"/>
    </location>
</feature>
<dbReference type="Gene3D" id="2.60.40.10">
    <property type="entry name" value="Immunoglobulins"/>
    <property type="match status" value="3"/>
</dbReference>
<dbReference type="PRINTS" id="PR00313">
    <property type="entry name" value="CABNDNGRPT"/>
</dbReference>
<sequence>MASPQTNVVVDDEHNNKTTDRTVRADGWTSAPSSMPADDSAPFATGTGRSAPIPPVVDGALDNAGDIQDPIVHGGVTDDRQPDFHGQGTPGDTILIRDHGVLIGITEVAENGLWEFTPSTDLLEGLHAITVVARNPAGEESEPSAAFNFEIDVTPPDASQLSITGVADAVGSVTGNVASGGTTDDASPVISGASSGVPGHIVIVMVKDANGERELGRATIGEGGRWTLQVDPPLAPGLNVIRVYEKDAAGNETALTAPYRVTVNTDAPSPPVIESVYDDVGTPHMLQQGEVTDDARPALAGTAQANHTVRLYDGATFLGEVVADATLLGQVVADAKGNWSYTPDTPLSEGLHSLSATVTGAGSAESAKTTVFNLTVNTLTPIPIATVTEIGKDSGFKNDDFLTNDGSAGRLIRGTLSEPLAADQTVQVSTDGGKTWSGVVMLENGGWLFVDPNSHANDWEVQTRVINSDSVGNVTAQSIEMDDAPPTAPIAIAVSDSQVTVTFDKTGVKAGDRIHLVNGDRRFDYQLTAADVSMGYASIVPTIPVVAEMRAAIVDQAGNSSQYIHNASGTSTENFTNTTDTTVYRVGETLVLSTMQVKVLLGQVFIGTYSNTPGFGDGKRLYFGYSSNDRLEISFEGSSTVQFTTDYVHNPASYTFYDTNGNLMDVLNFGGNASGYKVSYTSKTGAQIGKVVAYTTEWGFLDNFEFTRPSGPVWTDAPQTQNMVSTDAGYQGGTKDDTFVIADTSNLNGISAGVNGNGGVDTLKLTGANQTLDLTALGHKVSSVEVIDLTGAGNNTLKLSLAEVLENGGKNLFVDDGRVQMKVLGNSGDVVDLGDLLNNDHLGYWSKSGQVTLSGVAFDVYQHSGLAAEVLVQQGVTVKLGVGTSVTIDGLGKDSGVATDFVTADGSAGRVVTGSLSGALASGMKVQVSVDGGKTWQDAVVNGKNWAFVDTQGHSGDWRVQVRISDGQGHSGAVVEREVTLVQAAEAPSIMRIPDAEGVYTYTKAQDGSQVLLSLAGTGAKAGDTVHIQWGSTTYDQVLTQLDINSGIATVNVPSTATYSYQGYAKDFAVTAQIISKDGALGAVSKPYEVVVTAALTAVSDTLQKAPVSDVYTGTGFKVTTTGSLSYKAATATTLAGLTLSDATQANAFFTLEKPANYFSLRLTGIDNAMGAQIQVFDVKGNLIHTENFIGGTDARHTKVFTYTSAELVDIGSFKVISLSPSVTLDAFSQQVVNHVAETRDPNMIEYAPETFYGSAGDDVVSLSVSATTYFNQATAGIHGGSGIDTLKLENYGHVLDLTKLGGKLSSIEVIDITGTYYNTLTLSLAEVLNNGGVDLFYKGDKSRVQMMVKGNADDTLNLSDLLAGGIDQGDWVKKVGVVTLGGIVYDGYQHSSLGAELLVQQGVVVKVTNSTLVGAIGTFEAPSDAVVGALPDDEVLSHSTQGYTQGDDTIIAKLGFADRLSGGAGNDTFMNVGTGDMVHGGSGDDTIRINNGDFARVEGGLGIDTLVMDGKAMHIDLTAFGLKIQGIEKFDLGAGGNTLALHASDVLAGGMRDMVTADGKVQMLVNGANGDVNLLGGNDSWTQGGNTTVGDVTYSVYTNLAGTAELLVEDKVHVTIL</sequence>
<reference evidence="3" key="1">
    <citation type="submission" date="2023-07" db="EMBL/GenBank/DDBJ databases">
        <title>Sorghum-associated microbial communities from plants grown in Nebraska, USA.</title>
        <authorList>
            <person name="Schachtman D."/>
        </authorList>
    </citation>
    <scope>NUCLEOTIDE SEQUENCE</scope>
    <source>
        <strain evidence="3">DS2795</strain>
    </source>
</reference>
<comment type="caution">
    <text evidence="3">The sequence shown here is derived from an EMBL/GenBank/DDBJ whole genome shotgun (WGS) entry which is preliminary data.</text>
</comment>
<protein>
    <recommendedName>
        <fullName evidence="2">Bacterial Ig-like domain-containing protein</fullName>
    </recommendedName>
</protein>
<evidence type="ECO:0000313" key="4">
    <source>
        <dbReference type="Proteomes" id="UP001244295"/>
    </source>
</evidence>
<feature type="compositionally biased region" description="Low complexity" evidence="1">
    <location>
        <begin position="30"/>
        <end position="44"/>
    </location>
</feature>
<dbReference type="Gene3D" id="2.160.20.160">
    <property type="match status" value="1"/>
</dbReference>
<dbReference type="InterPro" id="IPR011049">
    <property type="entry name" value="Serralysin-like_metalloprot_C"/>
</dbReference>
<name>A0AAW8E5Q6_9BURK</name>
<feature type="domain" description="Bacterial Ig-like" evidence="2">
    <location>
        <begin position="75"/>
        <end position="152"/>
    </location>
</feature>
<evidence type="ECO:0000256" key="1">
    <source>
        <dbReference type="SAM" id="MobiDB-lite"/>
    </source>
</evidence>
<dbReference type="InterPro" id="IPR044016">
    <property type="entry name" value="Big_13"/>
</dbReference>
<dbReference type="SUPFAM" id="SSF51120">
    <property type="entry name" value="beta-Roll"/>
    <property type="match status" value="1"/>
</dbReference>